<evidence type="ECO:0000313" key="1">
    <source>
        <dbReference type="EMBL" id="SIS46143.1"/>
    </source>
</evidence>
<dbReference type="STRING" id="570947.SAMN05421687_104244"/>
<proteinExistence type="predicted"/>
<dbReference type="Proteomes" id="UP000187608">
    <property type="component" value="Unassembled WGS sequence"/>
</dbReference>
<accession>A0A1N7J9W2</accession>
<dbReference type="OrthoDB" id="4979632at2"/>
<reference evidence="2" key="1">
    <citation type="submission" date="2017-01" db="EMBL/GenBank/DDBJ databases">
        <authorList>
            <person name="Varghese N."/>
            <person name="Submissions S."/>
        </authorList>
    </citation>
    <scope>NUCLEOTIDE SEQUENCE [LARGE SCALE GENOMIC DNA]</scope>
    <source>
        <strain evidence="2">DSM 23127</strain>
    </source>
</reference>
<dbReference type="EMBL" id="FTOC01000004">
    <property type="protein sequence ID" value="SIS46143.1"/>
    <property type="molecule type" value="Genomic_DNA"/>
</dbReference>
<dbReference type="AlphaFoldDB" id="A0A1N7J9W2"/>
<sequence>MAINHRKCTRCGSLNTMPIMYGEPSYEAFLESEQGKFKLGGCMVSPTSPEYHCRECGNEWNREDAVTHAYEQLRGMKAVVGGYPDGNYEVDIDFEERKLVWSHEEESHKIELTSSDIERLLYELKWLNILNWRAEYVEPFSMDGTSWRIEFRRDGRNLKKRGVNDFPEEWKEFCQLMRNMSGKEFR</sequence>
<gene>
    <name evidence="1" type="ORF">SAMN05421687_104244</name>
</gene>
<dbReference type="RefSeq" id="WP_076558475.1">
    <property type="nucleotide sequence ID" value="NZ_FTOC01000004.1"/>
</dbReference>
<protein>
    <submittedName>
        <fullName evidence="1">Uncharacterized protein</fullName>
    </submittedName>
</protein>
<keyword evidence="2" id="KW-1185">Reference proteome</keyword>
<name>A0A1N7J9W2_9BACI</name>
<organism evidence="1 2">
    <name type="scientific">Salimicrobium flavidum</name>
    <dbReference type="NCBI Taxonomy" id="570947"/>
    <lineage>
        <taxon>Bacteria</taxon>
        <taxon>Bacillati</taxon>
        <taxon>Bacillota</taxon>
        <taxon>Bacilli</taxon>
        <taxon>Bacillales</taxon>
        <taxon>Bacillaceae</taxon>
        <taxon>Salimicrobium</taxon>
    </lineage>
</organism>
<evidence type="ECO:0000313" key="2">
    <source>
        <dbReference type="Proteomes" id="UP000187608"/>
    </source>
</evidence>